<dbReference type="Proteomes" id="UP000686327">
    <property type="component" value="Unassembled WGS sequence"/>
</dbReference>
<dbReference type="GO" id="GO:0008168">
    <property type="term" value="F:methyltransferase activity"/>
    <property type="evidence" value="ECO:0007669"/>
    <property type="project" value="UniProtKB-KW"/>
</dbReference>
<dbReference type="InterPro" id="IPR041698">
    <property type="entry name" value="Methyltransf_25"/>
</dbReference>
<protein>
    <submittedName>
        <fullName evidence="10">Methyltransferase domain-containing protein</fullName>
    </submittedName>
</protein>
<keyword evidence="5 6" id="KW-0802">TPR repeat</keyword>
<feature type="domain" description="Methyltransferase regulatory" evidence="7">
    <location>
        <begin position="204"/>
        <end position="282"/>
    </location>
</feature>
<feature type="domain" description="O-GlcNAc transferase C-terminal" evidence="9">
    <location>
        <begin position="700"/>
        <end position="900"/>
    </location>
</feature>
<name>A0ABS6DCL3_9ENTR</name>
<evidence type="ECO:0000256" key="6">
    <source>
        <dbReference type="PROSITE-ProRule" id="PRU00339"/>
    </source>
</evidence>
<reference evidence="11" key="2">
    <citation type="submission" date="2023-07" db="EMBL/GenBank/DDBJ databases">
        <title>Cedecea davisae an AmpC producer and its therapeutic implications.</title>
        <authorList>
            <person name="Notter J."/>
        </authorList>
    </citation>
    <scope>NUCLEOTIDE SEQUENCE [LARGE SCALE GENOMIC DNA]</scope>
    <source>
        <strain evidence="11">1</strain>
    </source>
</reference>
<dbReference type="Pfam" id="PF13649">
    <property type="entry name" value="Methyltransf_25"/>
    <property type="match status" value="1"/>
</dbReference>
<comment type="caution">
    <text evidence="10">The sequence shown here is derived from an EMBL/GenBank/DDBJ whole genome shotgun (WGS) entry which is preliminary data.</text>
</comment>
<dbReference type="Pfam" id="PF10119">
    <property type="entry name" value="MethyTransf_Reg"/>
    <property type="match status" value="1"/>
</dbReference>
<evidence type="ECO:0000256" key="5">
    <source>
        <dbReference type="ARBA" id="ARBA00022803"/>
    </source>
</evidence>
<evidence type="ECO:0000313" key="11">
    <source>
        <dbReference type="Proteomes" id="UP000686327"/>
    </source>
</evidence>
<keyword evidence="2" id="KW-0328">Glycosyltransferase</keyword>
<dbReference type="Pfam" id="PF13844">
    <property type="entry name" value="Glyco_transf_41"/>
    <property type="match status" value="2"/>
</dbReference>
<feature type="domain" description="Methyltransferase" evidence="8">
    <location>
        <begin position="34"/>
        <end position="132"/>
    </location>
</feature>
<evidence type="ECO:0000259" key="9">
    <source>
        <dbReference type="Pfam" id="PF13844"/>
    </source>
</evidence>
<gene>
    <name evidence="10" type="ORF">KC222_02765</name>
</gene>
<dbReference type="InterPro" id="IPR018773">
    <property type="entry name" value="MeTrfase_reg_dom_prd"/>
</dbReference>
<organism evidence="10 11">
    <name type="scientific">Cedecea davisae</name>
    <dbReference type="NCBI Taxonomy" id="158484"/>
    <lineage>
        <taxon>Bacteria</taxon>
        <taxon>Pseudomonadati</taxon>
        <taxon>Pseudomonadota</taxon>
        <taxon>Gammaproteobacteria</taxon>
        <taxon>Enterobacterales</taxon>
        <taxon>Enterobacteriaceae</taxon>
        <taxon>Cedecea</taxon>
    </lineage>
</organism>
<feature type="domain" description="O-GlcNAc transferase C-terminal" evidence="9">
    <location>
        <begin position="917"/>
        <end position="1074"/>
    </location>
</feature>
<sequence>MSQYYPDRNISPAAIQCAAHLYHLPAVAPERARILDLGCGEGQGIVAHAHACPESVVIGIDIDDASIAVGQRHARALGLANVELFNAGLGDILAIEGGEFDYIIVRGIFSLLGAPEQEALLTWCRQNLSESGVVCLHWSPSTGAGETAAIRDALSYHAMRGGNSDAEVQVNAARGMLSYLAMTLPQGTLKTRVEEAERESDLMLTLRYLAPAVEPLTFSEFYSKVGELGFSYAGDAVPQYELPNYYGEKVATLHGLVAGQDRVAAQQYLDFSVSRSERFSLLAAAREEVHFPPLPDLACLETLHWSGSFTRRINENAQIVKGHVSGGGQALSSDNPVMLRVLDLLGAAWPLSLSVDQLVFNCRMPEEHTDIREQVLEALKELYLKQPSGLYWSTSPGAYNRAENDTLSAIVPPESFDAEKGEALTLQNYWGENFTLTAEEQCYLRGRMAGVGDDAWQCFISLRNKGALTGSPLAWKKHYQSFLRTGKTEYLRQLLNTLLLLSVSTNRGGLLSEDVNDVPRTEQGGDDIYDEINQLIKAKDIQQAKARAEQLLNDNPEDISALRCYSRTCILSSQWDDAINALCRLMGYYFSSLDIYYDLATAFQKTSDHYHARVVLQGLLRLEDKNVNFWHSLAYSYYQHGEMALAEQCSRASLRSEGVKAIHLATMGVILSDSQKLDEAAWFLNKAIELEPGNFEYFTSLLFVLTHDHNVTAEQLFEKHLQYGQAVDKWAKACDLHFSYAGEKDPAKKLRVGFVSGDLRKHPVSHFLEPFWDGLNREHFELVGYSVSPIRDEVTERLEAGSVLWRHVDRMSQRQLAEQINEDRIDILFDLSGHTSDNRLPAFALRPAPVQISWIGYPGTTGLSTIDYRILTATLAQPDDLEQQLTESIMFIEMRKFFEPHPQSPDIQPLPALKNGWLTFGSFNRPKKINDEVLRVWAKILTLYPESRFVIGFMNDDKMIAAMTKKLQQLGIDESRLIFKRRASLVDYLAYHHEIDILLDAFPYSGGTTSNHACWMGVPTLTLCGATMAARQGVDIMRIHGLEEFIAYGEEDYIQKALSWRDRFTELSEIRTTMRGRIPVETEDGFNVAGTFGRALQEAWRIYCAGEAPRTFTVME</sequence>
<dbReference type="PANTHER" id="PTHR44835:SF1">
    <property type="entry name" value="PROTEIN O-GLCNAC TRANSFERASE"/>
    <property type="match status" value="1"/>
</dbReference>
<dbReference type="PANTHER" id="PTHR44835">
    <property type="entry name" value="UDP-N-ACETYLGLUCOSAMINE--PEPTIDE N-ACETYLGLUCOSAMINYLTRANSFERASE SPINDLY-RELATED"/>
    <property type="match status" value="1"/>
</dbReference>
<evidence type="ECO:0000256" key="1">
    <source>
        <dbReference type="ARBA" id="ARBA00004922"/>
    </source>
</evidence>
<evidence type="ECO:0000256" key="2">
    <source>
        <dbReference type="ARBA" id="ARBA00022676"/>
    </source>
</evidence>
<keyword evidence="11" id="KW-1185">Reference proteome</keyword>
<reference evidence="10 11" key="1">
    <citation type="submission" date="2021-04" db="EMBL/GenBank/DDBJ databases">
        <authorList>
            <person name="Seiffert S.N."/>
        </authorList>
    </citation>
    <scope>NUCLEOTIDE SEQUENCE [LARGE SCALE GENOMIC DNA]</scope>
    <source>
        <strain evidence="10 11">1</strain>
    </source>
</reference>
<evidence type="ECO:0000256" key="4">
    <source>
        <dbReference type="ARBA" id="ARBA00022737"/>
    </source>
</evidence>
<dbReference type="InterPro" id="IPR029489">
    <property type="entry name" value="OGT/SEC/SPY_C"/>
</dbReference>
<dbReference type="InterPro" id="IPR019734">
    <property type="entry name" value="TPR_rpt"/>
</dbReference>
<accession>A0ABS6DCL3</accession>
<evidence type="ECO:0000259" key="8">
    <source>
        <dbReference type="Pfam" id="PF13649"/>
    </source>
</evidence>
<feature type="repeat" description="TPR" evidence="6">
    <location>
        <begin position="661"/>
        <end position="694"/>
    </location>
</feature>
<evidence type="ECO:0000259" key="7">
    <source>
        <dbReference type="Pfam" id="PF10119"/>
    </source>
</evidence>
<keyword evidence="4" id="KW-0677">Repeat</keyword>
<dbReference type="EMBL" id="JAGRYU010000004">
    <property type="protein sequence ID" value="MBU4680933.1"/>
    <property type="molecule type" value="Genomic_DNA"/>
</dbReference>
<evidence type="ECO:0000256" key="3">
    <source>
        <dbReference type="ARBA" id="ARBA00022679"/>
    </source>
</evidence>
<dbReference type="CDD" id="cd02440">
    <property type="entry name" value="AdoMet_MTases"/>
    <property type="match status" value="1"/>
</dbReference>
<dbReference type="GO" id="GO:0032259">
    <property type="term" value="P:methylation"/>
    <property type="evidence" value="ECO:0007669"/>
    <property type="project" value="UniProtKB-KW"/>
</dbReference>
<evidence type="ECO:0000313" key="10">
    <source>
        <dbReference type="EMBL" id="MBU4680933.1"/>
    </source>
</evidence>
<proteinExistence type="predicted"/>
<keyword evidence="3" id="KW-0808">Transferase</keyword>
<keyword evidence="10" id="KW-0489">Methyltransferase</keyword>
<dbReference type="InterPro" id="IPR051939">
    <property type="entry name" value="Glycosyltr_41/O-GlcNAc_trsf"/>
</dbReference>
<dbReference type="RefSeq" id="WP_216374524.1">
    <property type="nucleotide sequence ID" value="NZ_JAGRYT010000022.1"/>
</dbReference>
<dbReference type="PROSITE" id="PS50005">
    <property type="entry name" value="TPR"/>
    <property type="match status" value="1"/>
</dbReference>
<comment type="pathway">
    <text evidence="1">Protein modification; protein glycosylation.</text>
</comment>